<dbReference type="InterPro" id="IPR001680">
    <property type="entry name" value="WD40_rpt"/>
</dbReference>
<protein>
    <submittedName>
        <fullName evidence="13">WD40 repeat-like protein</fullName>
    </submittedName>
</protein>
<evidence type="ECO:0000256" key="10">
    <source>
        <dbReference type="ARBA" id="ARBA00023242"/>
    </source>
</evidence>
<dbReference type="GO" id="GO:0051028">
    <property type="term" value="P:mRNA transport"/>
    <property type="evidence" value="ECO:0007669"/>
    <property type="project" value="UniProtKB-KW"/>
</dbReference>
<dbReference type="GO" id="GO:0031080">
    <property type="term" value="C:nuclear pore outer ring"/>
    <property type="evidence" value="ECO:0007669"/>
    <property type="project" value="TreeGrafter"/>
</dbReference>
<sequence length="504" mass="54650">MSKVAAFLNDPPPIDDLPRFESIFKHGHQDLVQAVAFNGHGDRCATGSVDGKIRVFNRHKDGVWRHCDSWGAHAGEILELQWLPTTIYPNLLASLGIEGRFKLWAEDPSAAPGRRFSESTRNGPVVAIPPSSSGRANPTSSSSALPPPPGIGSPAPIPASSDGTIKPAFETRNPRSPYRSFSLKHVDDTRTTYLALVSADGELRVYENDRVENLATFTLLDQLSTTTTHGSEQQQQRVAARGEETSFRVRFDPNPDVCYTALRAGVPADALGLVVVVMDSLKVYRTRDTVRSALGVAAPGKGFYLAAEIRPGVHRGLIRDVAWAAGNIRGYDVLATACQDGYVRVFRLDTPPPERENGGSGGDTGEGDVDEKDGDEKREGMGDGSTRGAWSAARVTRHATRRRGDAEDSVVARASGIRAGLDQTRSDPERTNTGLPGQIRHVITEVSRLDSHRTPVWRVGFDDDGQILGSVGDEGKLMCYRQKPDGTWAKSTEMSMVKMKMAAP</sequence>
<evidence type="ECO:0000256" key="4">
    <source>
        <dbReference type="ARBA" id="ARBA00022574"/>
    </source>
</evidence>
<feature type="region of interest" description="Disordered" evidence="12">
    <location>
        <begin position="111"/>
        <end position="176"/>
    </location>
</feature>
<evidence type="ECO:0000313" key="13">
    <source>
        <dbReference type="EMBL" id="KAK4112097.1"/>
    </source>
</evidence>
<dbReference type="Gene3D" id="2.130.10.10">
    <property type="entry name" value="YVTN repeat-like/Quinoprotein amine dehydrogenase"/>
    <property type="match status" value="1"/>
</dbReference>
<evidence type="ECO:0000256" key="8">
    <source>
        <dbReference type="ARBA" id="ARBA00023010"/>
    </source>
</evidence>
<comment type="subcellular location">
    <subcellularLocation>
        <location evidence="1">Nucleus</location>
        <location evidence="1">Nuclear pore complex</location>
    </subcellularLocation>
</comment>
<keyword evidence="7" id="KW-0653">Protein transport</keyword>
<evidence type="ECO:0000313" key="14">
    <source>
        <dbReference type="Proteomes" id="UP001302812"/>
    </source>
</evidence>
<evidence type="ECO:0000256" key="9">
    <source>
        <dbReference type="ARBA" id="ARBA00023132"/>
    </source>
</evidence>
<evidence type="ECO:0000256" key="1">
    <source>
        <dbReference type="ARBA" id="ARBA00004567"/>
    </source>
</evidence>
<feature type="compositionally biased region" description="Pro residues" evidence="12">
    <location>
        <begin position="145"/>
        <end position="157"/>
    </location>
</feature>
<keyword evidence="10" id="KW-0539">Nucleus</keyword>
<evidence type="ECO:0000256" key="7">
    <source>
        <dbReference type="ARBA" id="ARBA00022927"/>
    </source>
</evidence>
<dbReference type="PANTHER" id="PTHR11024:SF3">
    <property type="entry name" value="NUCLEOPORIN SEH1"/>
    <property type="match status" value="1"/>
</dbReference>
<dbReference type="PROSITE" id="PS50082">
    <property type="entry name" value="WD_REPEATS_2"/>
    <property type="match status" value="1"/>
</dbReference>
<evidence type="ECO:0000256" key="5">
    <source>
        <dbReference type="ARBA" id="ARBA00022737"/>
    </source>
</evidence>
<keyword evidence="4 11" id="KW-0853">WD repeat</keyword>
<keyword evidence="3" id="KW-0813">Transport</keyword>
<feature type="repeat" description="WD" evidence="11">
    <location>
        <begin position="25"/>
        <end position="57"/>
    </location>
</feature>
<dbReference type="EMBL" id="MU853343">
    <property type="protein sequence ID" value="KAK4112097.1"/>
    <property type="molecule type" value="Genomic_DNA"/>
</dbReference>
<evidence type="ECO:0000256" key="12">
    <source>
        <dbReference type="SAM" id="MobiDB-lite"/>
    </source>
</evidence>
<evidence type="ECO:0000256" key="3">
    <source>
        <dbReference type="ARBA" id="ARBA00022448"/>
    </source>
</evidence>
<evidence type="ECO:0000256" key="11">
    <source>
        <dbReference type="PROSITE-ProRule" id="PRU00221"/>
    </source>
</evidence>
<dbReference type="GeneID" id="89942471"/>
<keyword evidence="9" id="KW-0906">Nuclear pore complex</keyword>
<keyword evidence="5" id="KW-0677">Repeat</keyword>
<feature type="compositionally biased region" description="Polar residues" evidence="12">
    <location>
        <begin position="130"/>
        <end position="139"/>
    </location>
</feature>
<keyword evidence="8" id="KW-0811">Translocation</keyword>
<dbReference type="RefSeq" id="XP_064669667.1">
    <property type="nucleotide sequence ID" value="XM_064818345.1"/>
</dbReference>
<dbReference type="GO" id="GO:0005198">
    <property type="term" value="F:structural molecule activity"/>
    <property type="evidence" value="ECO:0007669"/>
    <property type="project" value="InterPro"/>
</dbReference>
<dbReference type="InterPro" id="IPR037363">
    <property type="entry name" value="Sec13/Seh1_fam"/>
</dbReference>
<evidence type="ECO:0000256" key="2">
    <source>
        <dbReference type="ARBA" id="ARBA00010102"/>
    </source>
</evidence>
<dbReference type="PANTHER" id="PTHR11024">
    <property type="entry name" value="NUCLEAR PORE COMPLEX PROTEIN SEC13 / SEH1 FAMILY MEMBER"/>
    <property type="match status" value="1"/>
</dbReference>
<dbReference type="Proteomes" id="UP001302812">
    <property type="component" value="Unassembled WGS sequence"/>
</dbReference>
<dbReference type="InterPro" id="IPR036322">
    <property type="entry name" value="WD40_repeat_dom_sf"/>
</dbReference>
<dbReference type="AlphaFoldDB" id="A0AAN6TCY1"/>
<dbReference type="GO" id="GO:0034198">
    <property type="term" value="P:cellular response to amino acid starvation"/>
    <property type="evidence" value="ECO:0007669"/>
    <property type="project" value="TreeGrafter"/>
</dbReference>
<dbReference type="InterPro" id="IPR015943">
    <property type="entry name" value="WD40/YVTN_repeat-like_dom_sf"/>
</dbReference>
<keyword evidence="14" id="KW-1185">Reference proteome</keyword>
<dbReference type="GO" id="GO:0015031">
    <property type="term" value="P:protein transport"/>
    <property type="evidence" value="ECO:0007669"/>
    <property type="project" value="UniProtKB-KW"/>
</dbReference>
<dbReference type="GO" id="GO:0035859">
    <property type="term" value="C:Seh1-associated complex"/>
    <property type="evidence" value="ECO:0007669"/>
    <property type="project" value="TreeGrafter"/>
</dbReference>
<evidence type="ECO:0000256" key="6">
    <source>
        <dbReference type="ARBA" id="ARBA00022816"/>
    </source>
</evidence>
<comment type="caution">
    <text evidence="13">The sequence shown here is derived from an EMBL/GenBank/DDBJ whole genome shotgun (WGS) entry which is preliminary data.</text>
</comment>
<dbReference type="GO" id="GO:1904263">
    <property type="term" value="P:positive regulation of TORC1 signaling"/>
    <property type="evidence" value="ECO:0007669"/>
    <property type="project" value="TreeGrafter"/>
</dbReference>
<proteinExistence type="inferred from homology"/>
<reference evidence="13" key="2">
    <citation type="submission" date="2023-05" db="EMBL/GenBank/DDBJ databases">
        <authorList>
            <consortium name="Lawrence Berkeley National Laboratory"/>
            <person name="Steindorff A."/>
            <person name="Hensen N."/>
            <person name="Bonometti L."/>
            <person name="Westerberg I."/>
            <person name="Brannstrom I.O."/>
            <person name="Guillou S."/>
            <person name="Cros-Aarteil S."/>
            <person name="Calhoun S."/>
            <person name="Haridas S."/>
            <person name="Kuo A."/>
            <person name="Mondo S."/>
            <person name="Pangilinan J."/>
            <person name="Riley R."/>
            <person name="Labutti K."/>
            <person name="Andreopoulos B."/>
            <person name="Lipzen A."/>
            <person name="Chen C."/>
            <person name="Yanf M."/>
            <person name="Daum C."/>
            <person name="Ng V."/>
            <person name="Clum A."/>
            <person name="Ohm R."/>
            <person name="Martin F."/>
            <person name="Silar P."/>
            <person name="Natvig D."/>
            <person name="Lalanne C."/>
            <person name="Gautier V."/>
            <person name="Ament-Velasquez S.L."/>
            <person name="Kruys A."/>
            <person name="Hutchinson M.I."/>
            <person name="Powell A.J."/>
            <person name="Barry K."/>
            <person name="Miller A.N."/>
            <person name="Grigoriev I.V."/>
            <person name="Debuchy R."/>
            <person name="Gladieux P."/>
            <person name="Thoren M.H."/>
            <person name="Johannesson H."/>
        </authorList>
    </citation>
    <scope>NUCLEOTIDE SEQUENCE</scope>
    <source>
        <strain evidence="13">CBS 508.74</strain>
    </source>
</reference>
<dbReference type="Pfam" id="PF00400">
    <property type="entry name" value="WD40"/>
    <property type="match status" value="1"/>
</dbReference>
<feature type="region of interest" description="Disordered" evidence="12">
    <location>
        <begin position="348"/>
        <end position="435"/>
    </location>
</feature>
<organism evidence="13 14">
    <name type="scientific">Canariomyces notabilis</name>
    <dbReference type="NCBI Taxonomy" id="2074819"/>
    <lineage>
        <taxon>Eukaryota</taxon>
        <taxon>Fungi</taxon>
        <taxon>Dikarya</taxon>
        <taxon>Ascomycota</taxon>
        <taxon>Pezizomycotina</taxon>
        <taxon>Sordariomycetes</taxon>
        <taxon>Sordariomycetidae</taxon>
        <taxon>Sordariales</taxon>
        <taxon>Chaetomiaceae</taxon>
        <taxon>Canariomyces</taxon>
    </lineage>
</organism>
<name>A0AAN6TCY1_9PEZI</name>
<gene>
    <name evidence="13" type="ORF">N656DRAFT_806388</name>
</gene>
<keyword evidence="6" id="KW-0509">mRNA transport</keyword>
<reference evidence="13" key="1">
    <citation type="journal article" date="2023" name="Mol. Phylogenet. Evol.">
        <title>Genome-scale phylogeny and comparative genomics of the fungal order Sordariales.</title>
        <authorList>
            <person name="Hensen N."/>
            <person name="Bonometti L."/>
            <person name="Westerberg I."/>
            <person name="Brannstrom I.O."/>
            <person name="Guillou S."/>
            <person name="Cros-Aarteil S."/>
            <person name="Calhoun S."/>
            <person name="Haridas S."/>
            <person name="Kuo A."/>
            <person name="Mondo S."/>
            <person name="Pangilinan J."/>
            <person name="Riley R."/>
            <person name="LaButti K."/>
            <person name="Andreopoulos B."/>
            <person name="Lipzen A."/>
            <person name="Chen C."/>
            <person name="Yan M."/>
            <person name="Daum C."/>
            <person name="Ng V."/>
            <person name="Clum A."/>
            <person name="Steindorff A."/>
            <person name="Ohm R.A."/>
            <person name="Martin F."/>
            <person name="Silar P."/>
            <person name="Natvig D.O."/>
            <person name="Lalanne C."/>
            <person name="Gautier V."/>
            <person name="Ament-Velasquez S.L."/>
            <person name="Kruys A."/>
            <person name="Hutchinson M.I."/>
            <person name="Powell A.J."/>
            <person name="Barry K."/>
            <person name="Miller A.N."/>
            <person name="Grigoriev I.V."/>
            <person name="Debuchy R."/>
            <person name="Gladieux P."/>
            <person name="Hiltunen Thoren M."/>
            <person name="Johannesson H."/>
        </authorList>
    </citation>
    <scope>NUCLEOTIDE SEQUENCE</scope>
    <source>
        <strain evidence="13">CBS 508.74</strain>
    </source>
</reference>
<dbReference type="SMART" id="SM00320">
    <property type="entry name" value="WD40"/>
    <property type="match status" value="4"/>
</dbReference>
<dbReference type="SUPFAM" id="SSF50978">
    <property type="entry name" value="WD40 repeat-like"/>
    <property type="match status" value="1"/>
</dbReference>
<accession>A0AAN6TCY1</accession>
<comment type="similarity">
    <text evidence="2">Belongs to the WD repeat SEC13 family.</text>
</comment>